<dbReference type="GO" id="GO:0006094">
    <property type="term" value="P:gluconeogenesis"/>
    <property type="evidence" value="ECO:0007669"/>
    <property type="project" value="InterPro"/>
</dbReference>
<dbReference type="InterPro" id="IPR011053">
    <property type="entry name" value="Single_hybrid_motif"/>
</dbReference>
<dbReference type="PANTHER" id="PTHR43778:SF2">
    <property type="entry name" value="PYRUVATE CARBOXYLASE, MITOCHONDRIAL"/>
    <property type="match status" value="1"/>
</dbReference>
<dbReference type="CDD" id="cd07937">
    <property type="entry name" value="DRE_TIM_PC_TC_5S"/>
    <property type="match status" value="1"/>
</dbReference>
<feature type="binding site" evidence="10">
    <location>
        <position position="615"/>
    </location>
    <ligand>
        <name>substrate</name>
    </ligand>
</feature>
<dbReference type="Pfam" id="PF00289">
    <property type="entry name" value="Biotin_carb_N"/>
    <property type="match status" value="1"/>
</dbReference>
<dbReference type="CDD" id="cd06850">
    <property type="entry name" value="biotinyl_domain"/>
    <property type="match status" value="1"/>
</dbReference>
<dbReference type="GO" id="GO:0046872">
    <property type="term" value="F:metal ion binding"/>
    <property type="evidence" value="ECO:0007669"/>
    <property type="project" value="UniProtKB-KW"/>
</dbReference>
<evidence type="ECO:0000259" key="16">
    <source>
        <dbReference type="PROSITE" id="PS50991"/>
    </source>
</evidence>
<feature type="domain" description="ATP-grasp" evidence="14">
    <location>
        <begin position="127"/>
        <end position="321"/>
    </location>
</feature>
<dbReference type="PIRSF" id="PIRSF001594">
    <property type="entry name" value="Pyruv_carbox"/>
    <property type="match status" value="1"/>
</dbReference>
<feature type="binding site" evidence="11">
    <location>
        <position position="741"/>
    </location>
    <ligand>
        <name>Mn(2+)</name>
        <dbReference type="ChEBI" id="CHEBI:29035"/>
    </ligand>
</feature>
<dbReference type="InterPro" id="IPR005481">
    <property type="entry name" value="BC-like_N"/>
</dbReference>
<dbReference type="NCBIfam" id="TIGR01235">
    <property type="entry name" value="pyruv_carbox"/>
    <property type="match status" value="1"/>
</dbReference>
<dbReference type="PROSITE" id="PS00866">
    <property type="entry name" value="CPSASE_1"/>
    <property type="match status" value="1"/>
</dbReference>
<feature type="binding site" evidence="10">
    <location>
        <position position="240"/>
    </location>
    <ligand>
        <name>ATP</name>
        <dbReference type="ChEBI" id="CHEBI:30616"/>
    </ligand>
</feature>
<keyword evidence="3 8" id="KW-0436">Ligase</keyword>
<evidence type="ECO:0000259" key="14">
    <source>
        <dbReference type="PROSITE" id="PS50975"/>
    </source>
</evidence>
<feature type="binding site" evidence="10">
    <location>
        <position position="205"/>
    </location>
    <ligand>
        <name>ATP</name>
        <dbReference type="ChEBI" id="CHEBI:30616"/>
    </ligand>
</feature>
<proteinExistence type="predicted"/>
<dbReference type="GO" id="GO:0004736">
    <property type="term" value="F:pyruvate carboxylase activity"/>
    <property type="evidence" value="ECO:0007669"/>
    <property type="project" value="UniProtKB-EC"/>
</dbReference>
<dbReference type="Gene3D" id="3.20.20.70">
    <property type="entry name" value="Aldolase class I"/>
    <property type="match status" value="1"/>
</dbReference>
<dbReference type="Proteomes" id="UP000281813">
    <property type="component" value="Unassembled WGS sequence"/>
</dbReference>
<sequence>MEVKPIRKVLVANRGEIAIRVFRACTELNIRTVAIYSKEDTGSYHRFKADETYLIGEGKKPIDAYLDIEGIINLAKKVNVDAIHPGYGFLSENIQFAKRCEEEGIIFIGPNSEHLNMFGDKVKAREQASLAGLPIIPGSNGPVETVEDVQAFGRQYGYPIIIKASLGGGGRGMRIVRDESSVIEAYDRAKSEAKAAFGNDEIYVEKLIENPKHIEVQIIGDKHGNIVHLFERDCSVQRRHQKLIEVAPSISLTQELRTEICDAAVRLMKNINYINAGTVEFLVTDNEFYFIEVNPRVQVEHTITEMITGIDIVQTQIKIAEGHELHKNAIGIPKQSKIYTMGYAIQSRITTEDPLNNFMPDTGKIMAYRSGGGFGVRLDAGNAYQGAVISPHYDSLLVKVSTHALSFEQAAHKMVRNLKEFRIRGIKTNIPFLENVMKHKDFLSGLYDTTFIDKTPELFVFPKRKDRGTKMLSYIGHTTVNGGEGMLGKEKPAFSDVKIPKIDSTKELPIGTKQILDERGPDGLANWVKEQKEVLLTDTTFRDAHQSLLATRIRTKDILQIAEPTAHLLPNLFSVEMWGGATFDVAYRFLKESPWTRLIKLREKIPNVLFQMLLRASNAVGYKNYPDNLIREFVEKSSNAGIDVFRIFDSLNWTPGMRLAIEAVRENDKVAEASICYTGDILDKGRTKYDIAYYKNMAKELESSGAHILGIKDMAGLLKPEAAYQLVSTLKETVDIPIHLHTHDTSGNGIFTYSRAIDAGVDVVDVATGSLAGFTSQPSAQTLYHALSGKERKPLVDIENYEKISTYWEGVREYYTEFESGMKAPHSEIYFHEMPGGQYSNLQQQAKAVGLGGRFEEVKVMYRKVNDMFGDIVKVTPSSKVIGDMALFMVQNNLTEDDIYNRGETIDFPDSVIEFASGYIGQPYQGFPKELQRIILKGRESINVRPGELLEPVNFTEIRNSLFKSLNRQVTSFDCISYALYPKVFLDYETFCDQYGDVSVLDTATFFYGMRLGEEIEVEIEMGKTLFVRLVSISEPKPNGTRTIYFELNGQPREVTVKDESIKSSQAVRPKVTKGNEKQIGATMPGTVLEVTCKKGDRVEKGDYLVTTEAMKMETTIQAPFVGVIKEIHIKNGDSIEVDDLLIEFE</sequence>
<dbReference type="InterPro" id="IPR011761">
    <property type="entry name" value="ATP-grasp"/>
</dbReference>
<dbReference type="Gene3D" id="3.10.600.10">
    <property type="entry name" value="pyruvate carboxylase f1077a mutant domain"/>
    <property type="match status" value="1"/>
</dbReference>
<evidence type="ECO:0000256" key="1">
    <source>
        <dbReference type="ARBA" id="ARBA00001953"/>
    </source>
</evidence>
<comment type="function">
    <text evidence="8">Catalyzes a 2-step reaction, involving the ATP-dependent carboxylation of the covalently attached biotin in the first step and the transfer of the carboxyl group to pyruvate in the second.</text>
</comment>
<keyword evidence="18" id="KW-1185">Reference proteome</keyword>
<dbReference type="Pfam" id="PF02786">
    <property type="entry name" value="CPSase_L_D2"/>
    <property type="match status" value="1"/>
</dbReference>
<dbReference type="FunFam" id="3.30.470.20:FF:000012">
    <property type="entry name" value="Pyruvate carboxylase"/>
    <property type="match status" value="1"/>
</dbReference>
<protein>
    <recommendedName>
        <fullName evidence="2 8">Pyruvate carboxylase</fullName>
        <ecNumber evidence="2 8">6.4.1.1</ecNumber>
    </recommendedName>
</protein>
<dbReference type="Pfam" id="PF00364">
    <property type="entry name" value="Biotin_lipoyl"/>
    <property type="match status" value="1"/>
</dbReference>
<dbReference type="GO" id="GO:0005524">
    <property type="term" value="F:ATP binding"/>
    <property type="evidence" value="ECO:0007669"/>
    <property type="project" value="UniProtKB-UniRule"/>
</dbReference>
<dbReference type="InterPro" id="IPR005930">
    <property type="entry name" value="Pyruv_COase"/>
</dbReference>
<evidence type="ECO:0000256" key="12">
    <source>
        <dbReference type="PIRSR" id="PIRSR001594-4"/>
    </source>
</evidence>
<comment type="caution">
    <text evidence="17">The sequence shown here is derived from an EMBL/GenBank/DDBJ whole genome shotgun (WGS) entry which is preliminary data.</text>
</comment>
<evidence type="ECO:0000256" key="2">
    <source>
        <dbReference type="ARBA" id="ARBA00013057"/>
    </source>
</evidence>
<keyword evidence="7 8" id="KW-0092">Biotin</keyword>
<feature type="domain" description="Biotin carboxylation" evidence="15">
    <location>
        <begin position="5"/>
        <end position="457"/>
    </location>
</feature>
<dbReference type="FunFam" id="3.40.50.20:FF:000010">
    <property type="entry name" value="Propionyl-CoA carboxylase subunit alpha"/>
    <property type="match status" value="1"/>
</dbReference>
<dbReference type="Gene3D" id="2.40.50.100">
    <property type="match status" value="1"/>
</dbReference>
<dbReference type="SMART" id="SM00878">
    <property type="entry name" value="Biotin_carb_C"/>
    <property type="match status" value="1"/>
</dbReference>
<dbReference type="EMBL" id="RBZO01000009">
    <property type="protein sequence ID" value="RKQ16340.1"/>
    <property type="molecule type" value="Genomic_DNA"/>
</dbReference>
<dbReference type="RefSeq" id="WP_121130292.1">
    <property type="nucleotide sequence ID" value="NZ_JBHUFK010000007.1"/>
</dbReference>
<dbReference type="Pfam" id="PF02436">
    <property type="entry name" value="PYC_OADA"/>
    <property type="match status" value="1"/>
</dbReference>
<dbReference type="InterPro" id="IPR011764">
    <property type="entry name" value="Biotin_carboxylation_dom"/>
</dbReference>
<feature type="domain" description="Pyruvate carboxyltransferase" evidence="16">
    <location>
        <begin position="534"/>
        <end position="802"/>
    </location>
</feature>
<accession>A0A494Z208</accession>
<dbReference type="FunFam" id="3.30.1490.20:FF:000018">
    <property type="entry name" value="Biotin carboxylase"/>
    <property type="match status" value="1"/>
</dbReference>
<dbReference type="InterPro" id="IPR005482">
    <property type="entry name" value="Biotin_COase_C"/>
</dbReference>
<gene>
    <name evidence="17" type="primary">pyc</name>
    <name evidence="17" type="ORF">D8M05_07620</name>
</gene>
<dbReference type="InterPro" id="IPR000891">
    <property type="entry name" value="PYR_CT"/>
</dbReference>
<evidence type="ECO:0000256" key="5">
    <source>
        <dbReference type="ARBA" id="ARBA00022741"/>
    </source>
</evidence>
<evidence type="ECO:0000256" key="11">
    <source>
        <dbReference type="PIRSR" id="PIRSR001594-3"/>
    </source>
</evidence>
<feature type="binding site" evidence="10">
    <location>
        <position position="876"/>
    </location>
    <ligand>
        <name>substrate</name>
    </ligand>
</feature>
<feature type="binding site" evidence="11">
    <location>
        <position position="743"/>
    </location>
    <ligand>
        <name>Mn(2+)</name>
        <dbReference type="ChEBI" id="CHEBI:29035"/>
    </ligand>
</feature>
<dbReference type="SUPFAM" id="SSF51246">
    <property type="entry name" value="Rudiment single hybrid motif"/>
    <property type="match status" value="1"/>
</dbReference>
<feature type="binding site" evidence="11">
    <location>
        <position position="543"/>
    </location>
    <ligand>
        <name>Mn(2+)</name>
        <dbReference type="ChEBI" id="CHEBI:29035"/>
    </ligand>
</feature>
<dbReference type="SUPFAM" id="SSF51230">
    <property type="entry name" value="Single hybrid motif"/>
    <property type="match status" value="1"/>
</dbReference>
<organism evidence="17 18">
    <name type="scientific">Oceanobacillus bengalensis</name>
    <dbReference type="NCBI Taxonomy" id="1435466"/>
    <lineage>
        <taxon>Bacteria</taxon>
        <taxon>Bacillati</taxon>
        <taxon>Bacillota</taxon>
        <taxon>Bacilli</taxon>
        <taxon>Bacillales</taxon>
        <taxon>Bacillaceae</taxon>
        <taxon>Oceanobacillus</taxon>
    </lineage>
</organism>
<reference evidence="17 18" key="1">
    <citation type="journal article" date="2015" name="Antonie Van Leeuwenhoek">
        <title>Oceanobacillus bengalensis sp. nov., a bacterium isolated from seawater of the Bay of Bengal.</title>
        <authorList>
            <person name="Yongchang O."/>
            <person name="Xiang W."/>
            <person name="Wang G."/>
        </authorList>
    </citation>
    <scope>NUCLEOTIDE SEQUENCE [LARGE SCALE GENOMIC DNA]</scope>
    <source>
        <strain evidence="17 18">MCCC 1K00260</strain>
    </source>
</reference>
<keyword evidence="6 8" id="KW-0067">ATP-binding</keyword>
<dbReference type="InterPro" id="IPR005479">
    <property type="entry name" value="CPAse_ATP-bd"/>
</dbReference>
<dbReference type="NCBIfam" id="NF009554">
    <property type="entry name" value="PRK12999.1"/>
    <property type="match status" value="1"/>
</dbReference>
<keyword evidence="4 11" id="KW-0479">Metal-binding</keyword>
<evidence type="ECO:0000256" key="10">
    <source>
        <dbReference type="PIRSR" id="PIRSR001594-2"/>
    </source>
</evidence>
<keyword evidence="5 8" id="KW-0547">Nucleotide-binding</keyword>
<feature type="modified residue" description="N6-biotinyllysine" evidence="12">
    <location>
        <position position="1112"/>
    </location>
</feature>
<name>A0A494Z208_9BACI</name>
<dbReference type="GO" id="GO:0005737">
    <property type="term" value="C:cytoplasm"/>
    <property type="evidence" value="ECO:0007669"/>
    <property type="project" value="TreeGrafter"/>
</dbReference>
<evidence type="ECO:0000256" key="4">
    <source>
        <dbReference type="ARBA" id="ARBA00022723"/>
    </source>
</evidence>
<dbReference type="FunFam" id="2.40.50.100:FF:000003">
    <property type="entry name" value="Acetyl-CoA carboxylase biotin carboxyl carrier protein"/>
    <property type="match status" value="1"/>
</dbReference>
<dbReference type="InterPro" id="IPR016185">
    <property type="entry name" value="PreATP-grasp_dom_sf"/>
</dbReference>
<dbReference type="FunFam" id="3.10.600.10:FF:000004">
    <property type="entry name" value="Pyruvate carboxylase"/>
    <property type="match status" value="1"/>
</dbReference>
<dbReference type="SUPFAM" id="SSF56059">
    <property type="entry name" value="Glutathione synthetase ATP-binding domain-like"/>
    <property type="match status" value="1"/>
</dbReference>
<dbReference type="PROSITE" id="PS00867">
    <property type="entry name" value="CPSASE_2"/>
    <property type="match status" value="1"/>
</dbReference>
<feature type="binding site" evidence="10">
    <location>
        <position position="121"/>
    </location>
    <ligand>
        <name>ATP</name>
        <dbReference type="ChEBI" id="CHEBI:30616"/>
    </ligand>
</feature>
<dbReference type="PROSITE" id="PS50975">
    <property type="entry name" value="ATP_GRASP"/>
    <property type="match status" value="1"/>
</dbReference>
<evidence type="ECO:0000259" key="13">
    <source>
        <dbReference type="PROSITE" id="PS50968"/>
    </source>
</evidence>
<dbReference type="SUPFAM" id="SSF89000">
    <property type="entry name" value="post-HMGL domain-like"/>
    <property type="match status" value="1"/>
</dbReference>
<dbReference type="PROSITE" id="PS50968">
    <property type="entry name" value="BIOTINYL_LIPOYL"/>
    <property type="match status" value="1"/>
</dbReference>
<dbReference type="NCBIfam" id="NF006761">
    <property type="entry name" value="PRK09282.1"/>
    <property type="match status" value="1"/>
</dbReference>
<feature type="binding site" description="via carbamate group" evidence="11">
    <location>
        <position position="712"/>
    </location>
    <ligand>
        <name>Mn(2+)</name>
        <dbReference type="ChEBI" id="CHEBI:29035"/>
    </ligand>
</feature>
<feature type="domain" description="Lipoyl-binding" evidence="13">
    <location>
        <begin position="1077"/>
        <end position="1146"/>
    </location>
</feature>
<evidence type="ECO:0000259" key="15">
    <source>
        <dbReference type="PROSITE" id="PS50979"/>
    </source>
</evidence>
<dbReference type="PROSITE" id="PS50991">
    <property type="entry name" value="PYR_CT"/>
    <property type="match status" value="1"/>
</dbReference>
<dbReference type="PANTHER" id="PTHR43778">
    <property type="entry name" value="PYRUVATE CARBOXYLASE"/>
    <property type="match status" value="1"/>
</dbReference>
<feature type="modified residue" description="N6-carboxylysine" evidence="12">
    <location>
        <position position="712"/>
    </location>
</feature>
<dbReference type="InterPro" id="IPR013785">
    <property type="entry name" value="Aldolase_TIM"/>
</dbReference>
<dbReference type="FunFam" id="3.20.20.70:FF:000033">
    <property type="entry name" value="Pyruvate carboxylase"/>
    <property type="match status" value="1"/>
</dbReference>
<feature type="active site" evidence="9">
    <location>
        <position position="296"/>
    </location>
</feature>
<evidence type="ECO:0000256" key="8">
    <source>
        <dbReference type="PIRNR" id="PIRNR001594"/>
    </source>
</evidence>
<dbReference type="SUPFAM" id="SSF52440">
    <property type="entry name" value="PreATP-grasp domain"/>
    <property type="match status" value="1"/>
</dbReference>
<dbReference type="AlphaFoldDB" id="A0A494Z208"/>
<dbReference type="Pfam" id="PF00682">
    <property type="entry name" value="HMGL-like"/>
    <property type="match status" value="1"/>
</dbReference>
<dbReference type="SUPFAM" id="SSF51569">
    <property type="entry name" value="Aldolase"/>
    <property type="match status" value="1"/>
</dbReference>
<dbReference type="Gene3D" id="3.30.470.20">
    <property type="entry name" value="ATP-grasp fold, B domain"/>
    <property type="match status" value="1"/>
</dbReference>
<dbReference type="InterPro" id="IPR011054">
    <property type="entry name" value="Rudment_hybrid_motif"/>
</dbReference>
<evidence type="ECO:0000256" key="9">
    <source>
        <dbReference type="PIRSR" id="PIRSR001594-1"/>
    </source>
</evidence>
<dbReference type="EC" id="6.4.1.1" evidence="2 8"/>
<evidence type="ECO:0000256" key="6">
    <source>
        <dbReference type="ARBA" id="ARBA00022840"/>
    </source>
</evidence>
<evidence type="ECO:0000313" key="18">
    <source>
        <dbReference type="Proteomes" id="UP000281813"/>
    </source>
</evidence>
<dbReference type="InterPro" id="IPR003379">
    <property type="entry name" value="Carboxylase_cons_dom"/>
</dbReference>
<dbReference type="InterPro" id="IPR000089">
    <property type="entry name" value="Biotin_lipoyl"/>
</dbReference>
<dbReference type="OrthoDB" id="9807469at2"/>
<dbReference type="Pfam" id="PF02785">
    <property type="entry name" value="Biotin_carb_C"/>
    <property type="match status" value="1"/>
</dbReference>
<evidence type="ECO:0000313" key="17">
    <source>
        <dbReference type="EMBL" id="RKQ16340.1"/>
    </source>
</evidence>
<evidence type="ECO:0000256" key="3">
    <source>
        <dbReference type="ARBA" id="ARBA00022598"/>
    </source>
</evidence>
<keyword evidence="17" id="KW-0670">Pyruvate</keyword>
<comment type="cofactor">
    <cofactor evidence="1 8">
        <name>biotin</name>
        <dbReference type="ChEBI" id="CHEBI:57586"/>
    </cofactor>
</comment>
<evidence type="ECO:0000256" key="7">
    <source>
        <dbReference type="ARBA" id="ARBA00023267"/>
    </source>
</evidence>
<dbReference type="InterPro" id="IPR055268">
    <property type="entry name" value="PCB-like"/>
</dbReference>
<dbReference type="PROSITE" id="PS50979">
    <property type="entry name" value="BC"/>
    <property type="match status" value="1"/>
</dbReference>
<comment type="catalytic activity">
    <reaction evidence="8">
        <text>hydrogencarbonate + pyruvate + ATP = oxaloacetate + ADP + phosphate + H(+)</text>
        <dbReference type="Rhea" id="RHEA:20844"/>
        <dbReference type="ChEBI" id="CHEBI:15361"/>
        <dbReference type="ChEBI" id="CHEBI:15378"/>
        <dbReference type="ChEBI" id="CHEBI:16452"/>
        <dbReference type="ChEBI" id="CHEBI:17544"/>
        <dbReference type="ChEBI" id="CHEBI:30616"/>
        <dbReference type="ChEBI" id="CHEBI:43474"/>
        <dbReference type="ChEBI" id="CHEBI:456216"/>
        <dbReference type="EC" id="6.4.1.1"/>
    </reaction>
</comment>